<keyword evidence="11" id="KW-1185">Reference proteome</keyword>
<dbReference type="InterPro" id="IPR053958">
    <property type="entry name" value="HMGCR/SNAP/NPC1-like_SSD"/>
</dbReference>
<dbReference type="PANTHER" id="PTHR45951">
    <property type="entry name" value="PROTEIN DISPATCHED-RELATED"/>
    <property type="match status" value="1"/>
</dbReference>
<dbReference type="SUPFAM" id="SSF82866">
    <property type="entry name" value="Multidrug efflux transporter AcrB transmembrane domain"/>
    <property type="match status" value="2"/>
</dbReference>
<evidence type="ECO:0000259" key="9">
    <source>
        <dbReference type="PROSITE" id="PS50156"/>
    </source>
</evidence>
<dbReference type="InterPro" id="IPR052081">
    <property type="entry name" value="Dispatched_Hh_regulator"/>
</dbReference>
<dbReference type="PROSITE" id="PS50156">
    <property type="entry name" value="SSD"/>
    <property type="match status" value="1"/>
</dbReference>
<protein>
    <submittedName>
        <fullName evidence="10">Dispatched homolog 1</fullName>
    </submittedName>
</protein>
<feature type="transmembrane region" description="Helical" evidence="8">
    <location>
        <begin position="529"/>
        <end position="550"/>
    </location>
</feature>
<proteinExistence type="inferred from homology"/>
<evidence type="ECO:0000256" key="4">
    <source>
        <dbReference type="ARBA" id="ARBA00023136"/>
    </source>
</evidence>
<evidence type="ECO:0000256" key="8">
    <source>
        <dbReference type="SAM" id="Phobius"/>
    </source>
</evidence>
<feature type="transmembrane region" description="Helical" evidence="8">
    <location>
        <begin position="685"/>
        <end position="702"/>
    </location>
</feature>
<feature type="region of interest" description="Disordered" evidence="7">
    <location>
        <begin position="1"/>
        <end position="55"/>
    </location>
</feature>
<dbReference type="GO" id="GO:0016020">
    <property type="term" value="C:membrane"/>
    <property type="evidence" value="ECO:0007669"/>
    <property type="project" value="UniProtKB-SubCell"/>
</dbReference>
<evidence type="ECO:0000256" key="7">
    <source>
        <dbReference type="SAM" id="MobiDB-lite"/>
    </source>
</evidence>
<keyword evidence="3 8" id="KW-1133">Transmembrane helix</keyword>
<keyword evidence="2 8" id="KW-0812">Transmembrane</keyword>
<feature type="transmembrane region" description="Helical" evidence="8">
    <location>
        <begin position="83"/>
        <end position="102"/>
    </location>
</feature>
<keyword evidence="5" id="KW-0325">Glycoprotein</keyword>
<evidence type="ECO:0000313" key="10">
    <source>
        <dbReference type="EMBL" id="CAB9497690.1"/>
    </source>
</evidence>
<reference evidence="10" key="1">
    <citation type="submission" date="2020-06" db="EMBL/GenBank/DDBJ databases">
        <authorList>
            <consortium name="Plant Systems Biology data submission"/>
        </authorList>
    </citation>
    <scope>NUCLEOTIDE SEQUENCE</scope>
    <source>
        <strain evidence="10">D6</strain>
    </source>
</reference>
<evidence type="ECO:0000256" key="6">
    <source>
        <dbReference type="ARBA" id="ARBA00038046"/>
    </source>
</evidence>
<evidence type="ECO:0000256" key="2">
    <source>
        <dbReference type="ARBA" id="ARBA00022692"/>
    </source>
</evidence>
<dbReference type="GO" id="GO:0007224">
    <property type="term" value="P:smoothened signaling pathway"/>
    <property type="evidence" value="ECO:0007669"/>
    <property type="project" value="TreeGrafter"/>
</dbReference>
<organism evidence="10 11">
    <name type="scientific">Seminavis robusta</name>
    <dbReference type="NCBI Taxonomy" id="568900"/>
    <lineage>
        <taxon>Eukaryota</taxon>
        <taxon>Sar</taxon>
        <taxon>Stramenopiles</taxon>
        <taxon>Ochrophyta</taxon>
        <taxon>Bacillariophyta</taxon>
        <taxon>Bacillariophyceae</taxon>
        <taxon>Bacillariophycidae</taxon>
        <taxon>Naviculales</taxon>
        <taxon>Naviculaceae</taxon>
        <taxon>Seminavis</taxon>
    </lineage>
</organism>
<comment type="caution">
    <text evidence="10">The sequence shown here is derived from an EMBL/GenBank/DDBJ whole genome shotgun (WGS) entry which is preliminary data.</text>
</comment>
<dbReference type="InterPro" id="IPR000731">
    <property type="entry name" value="SSD"/>
</dbReference>
<feature type="compositionally biased region" description="Polar residues" evidence="7">
    <location>
        <begin position="1"/>
        <end position="17"/>
    </location>
</feature>
<feature type="transmembrane region" description="Helical" evidence="8">
    <location>
        <begin position="482"/>
        <end position="508"/>
    </location>
</feature>
<dbReference type="PANTHER" id="PTHR45951:SF3">
    <property type="entry name" value="PROTEIN DISPATCHED"/>
    <property type="match status" value="1"/>
</dbReference>
<dbReference type="Gene3D" id="1.20.1640.10">
    <property type="entry name" value="Multidrug efflux transporter AcrB transmembrane domain"/>
    <property type="match status" value="2"/>
</dbReference>
<dbReference type="Proteomes" id="UP001153069">
    <property type="component" value="Unassembled WGS sequence"/>
</dbReference>
<comment type="similarity">
    <text evidence="6">Belongs to the dispatched family.</text>
</comment>
<dbReference type="GO" id="GO:0022857">
    <property type="term" value="F:transmembrane transporter activity"/>
    <property type="evidence" value="ECO:0007669"/>
    <property type="project" value="TreeGrafter"/>
</dbReference>
<keyword evidence="4 8" id="KW-0472">Membrane</keyword>
<feature type="transmembrane region" description="Helical" evidence="8">
    <location>
        <begin position="939"/>
        <end position="956"/>
    </location>
</feature>
<evidence type="ECO:0000256" key="5">
    <source>
        <dbReference type="ARBA" id="ARBA00023180"/>
    </source>
</evidence>
<comment type="subcellular location">
    <subcellularLocation>
        <location evidence="1">Membrane</location>
        <topology evidence="1">Multi-pass membrane protein</topology>
    </subcellularLocation>
</comment>
<dbReference type="EMBL" id="CAICTM010000024">
    <property type="protein sequence ID" value="CAB9497690.1"/>
    <property type="molecule type" value="Genomic_DNA"/>
</dbReference>
<feature type="transmembrane region" description="Helical" evidence="8">
    <location>
        <begin position="1067"/>
        <end position="1087"/>
    </location>
</feature>
<feature type="transmembrane region" description="Helical" evidence="8">
    <location>
        <begin position="963"/>
        <end position="985"/>
    </location>
</feature>
<name>A0A9N8DBZ4_9STRA</name>
<feature type="transmembrane region" description="Helical" evidence="8">
    <location>
        <begin position="1032"/>
        <end position="1061"/>
    </location>
</feature>
<evidence type="ECO:0000256" key="3">
    <source>
        <dbReference type="ARBA" id="ARBA00022989"/>
    </source>
</evidence>
<evidence type="ECO:0000313" key="11">
    <source>
        <dbReference type="Proteomes" id="UP001153069"/>
    </source>
</evidence>
<gene>
    <name evidence="10" type="ORF">SEMRO_24_G016340.1</name>
</gene>
<accession>A0A9N8DBZ4</accession>
<feature type="domain" description="SSD" evidence="9">
    <location>
        <begin position="457"/>
        <end position="588"/>
    </location>
</feature>
<feature type="transmembrane region" description="Helical" evidence="8">
    <location>
        <begin position="457"/>
        <end position="476"/>
    </location>
</feature>
<feature type="transmembrane region" description="Helical" evidence="8">
    <location>
        <begin position="991"/>
        <end position="1011"/>
    </location>
</feature>
<evidence type="ECO:0000256" key="1">
    <source>
        <dbReference type="ARBA" id="ARBA00004141"/>
    </source>
</evidence>
<dbReference type="Pfam" id="PF12349">
    <property type="entry name" value="Sterol-sensing"/>
    <property type="match status" value="1"/>
</dbReference>
<dbReference type="OrthoDB" id="193905at2759"/>
<sequence>MSNGDSTSDNNNMSNKRVAQETALDTSAAIMESEQPLKKSIPLSPTKTVFDDDDDTATASTISAPQYDFLQRQARRVARWPHTYLWTALLGAVGLSVAGMLLGDFHVVFDNLGWPSRGTLISDRQSQLMLVKKNRYDLASKNNSAAWRDLTTTVQCGWQQGCRPTSVTDDGGGSVAVTVSDTNETFTNTSEDGMSNITTLTTAEEEEEEQDNDDAIFSGPISPTSLTELWSHCDVEMYAKPDFIVKHKLWPVWQVKDSNASALDPDLLQTICEAEEQTQAVLHENGLCHGCDNQQCLPPFSVVLYARFTVRDGFGMNCSQLADAWAPFQAETEEEWKQCVAHLRSAKDVNELVEDRGPCPTVFSPVLVDDLFDQTGRVSYTSSIFVTKGEDLEEIYELRDGLGRGDSDNIEVAYDSQLMKFMELYAVNTGPQNLFWCAGSVIVTTTAMMIHTRSPFLTLIGIIQIALSFPLAYSIYRFLGGITFFPFLNLVGVFVAFALGADHVFVAVDKWKNERLDHPHATTEDVAGNALPGAGRAMVLTTATTAIAFFGSGICPVLPVKLFGIFCGLLISVDYILDCLVMFPCLCIYDSYRHQRNYFMDLHCSKRSTTEEGLAVPPAIEKAKPVGEEKDEETDDMDLAKDKRETAVTVIDQDNNCCELGDPQNVPLIRRILLGYYNCIHKCRWILFVLSLAAILVCGYIASQLRPPDSSFDVQVLVGSVEYEKARSWRPELLYSALLSNFGEEGNVIWGVKPADTGDKLDPYTWTELVLDDSFEPSSKAAQIYLRDYCARFFEQEFAERVQEGIDPGCSITDFDDWLQQQSSLPEDVQSETYLENCNGATAIPLEEDTFHPCLSSWAQEEEISNILSLDGVVKIIFIGFKSRIRFDNEDAIVGKEWHLVEAWMDEDRKHAPVGVERSFFSQLDYLFWDTNNAVSQTARWSGAIAIAVAALVILFSSRSLSVTIFSAISVAYVLVSVTAMMVLAGWTLGFLESICFTILIGLSADFVLHFSHAYTELPGDTDRGTRTKHALIHLGPSILAAGITTVAGAAMMLFSVIYFWRLFSLVLLFTIIQATIGCFVVFVVLVDCIGPSNPTYLFDIVASNCAACVGMAASKCALFWQQLQPENVAVAPRMSQVSTAESDYRNSELFNESQSVVTTIWV</sequence>
<dbReference type="AlphaFoldDB" id="A0A9N8DBZ4"/>